<sequence>MRAYAIYVLPYLILSLFLHIKVILIIGIYLFGIIVLVFRNQHYFDK</sequence>
<dbReference type="STRING" id="1291764.GCA_001311235_01385"/>
<dbReference type="AlphaFoldDB" id="A0A2A5RJJ7"/>
<dbReference type="EMBL" id="JXJU01000009">
    <property type="protein sequence ID" value="PCR99311.1"/>
    <property type="molecule type" value="Genomic_DNA"/>
</dbReference>
<name>A0A2A5RJJ7_9LACT</name>
<proteinExistence type="predicted"/>
<keyword evidence="1" id="KW-0472">Membrane</keyword>
<feature type="transmembrane region" description="Helical" evidence="1">
    <location>
        <begin position="12"/>
        <end position="38"/>
    </location>
</feature>
<gene>
    <name evidence="2" type="ORF">RT41_GL001952</name>
</gene>
<keyword evidence="3" id="KW-1185">Reference proteome</keyword>
<dbReference type="Proteomes" id="UP000218181">
    <property type="component" value="Unassembled WGS sequence"/>
</dbReference>
<organism evidence="2 3">
    <name type="scientific">Lactococcus fujiensis JCM 16395</name>
    <dbReference type="NCBI Taxonomy" id="1291764"/>
    <lineage>
        <taxon>Bacteria</taxon>
        <taxon>Bacillati</taxon>
        <taxon>Bacillota</taxon>
        <taxon>Bacilli</taxon>
        <taxon>Lactobacillales</taxon>
        <taxon>Streptococcaceae</taxon>
        <taxon>Lactococcus</taxon>
    </lineage>
</organism>
<protein>
    <submittedName>
        <fullName evidence="2">Uncharacterized protein</fullName>
    </submittedName>
</protein>
<keyword evidence="1" id="KW-1133">Transmembrane helix</keyword>
<accession>A0A2A5RJJ7</accession>
<evidence type="ECO:0000313" key="2">
    <source>
        <dbReference type="EMBL" id="PCR99311.1"/>
    </source>
</evidence>
<comment type="caution">
    <text evidence="2">The sequence shown here is derived from an EMBL/GenBank/DDBJ whole genome shotgun (WGS) entry which is preliminary data.</text>
</comment>
<keyword evidence="1" id="KW-0812">Transmembrane</keyword>
<evidence type="ECO:0000256" key="1">
    <source>
        <dbReference type="SAM" id="Phobius"/>
    </source>
</evidence>
<evidence type="ECO:0000313" key="3">
    <source>
        <dbReference type="Proteomes" id="UP000218181"/>
    </source>
</evidence>
<reference evidence="2 3" key="1">
    <citation type="submission" date="2014-12" db="EMBL/GenBank/DDBJ databases">
        <title>Draft genome sequences of 10 type strains of Lactococcus.</title>
        <authorList>
            <person name="Sun Z."/>
            <person name="Zhong Z."/>
            <person name="Liu W."/>
            <person name="Zhang W."/>
            <person name="Zhang H."/>
        </authorList>
    </citation>
    <scope>NUCLEOTIDE SEQUENCE [LARGE SCALE GENOMIC DNA]</scope>
    <source>
        <strain evidence="2 3">JCM 16395</strain>
    </source>
</reference>